<sequence length="277" mass="32327">MSLLSLPAELHLQILSHLDTIHDQDAASESFPFWHKILTITDSFARQRYATSPRKNHGLLVHQYLNVGNRLVVTVDSVESGVIKDWRCIQQEFEWKNKYSSRFLDDPLFAQWDFEKGQVKCFPRTSIGEAENPSVIPTKRDTKAVSAPECNPSEIYLSPVTTDIQEKYGYDLEFTAELQLFENEYRMFGRPGRYWWERLAVGSQTTVKEVITKVVKDVLQALKDLVKGEEEFDIEFLGKWVRVGWWRLVVSVKLYKDPSDIKGIRRLDNVFQLHRRD</sequence>
<reference evidence="1 2" key="1">
    <citation type="submission" date="2019-06" db="EMBL/GenBank/DDBJ databases">
        <authorList>
            <person name="Palmer J.M."/>
        </authorList>
    </citation>
    <scope>NUCLEOTIDE SEQUENCE [LARGE SCALE GENOMIC DNA]</scope>
    <source>
        <strain evidence="1 2">TWF102</strain>
    </source>
</reference>
<proteinExistence type="predicted"/>
<comment type="caution">
    <text evidence="1">The sequence shown here is derived from an EMBL/GenBank/DDBJ whole genome shotgun (WGS) entry which is preliminary data.</text>
</comment>
<name>A0A7C8N8M9_ORBOL</name>
<gene>
    <name evidence="1" type="ORF">TWF102_000941</name>
</gene>
<evidence type="ECO:0008006" key="3">
    <source>
        <dbReference type="Google" id="ProtNLM"/>
    </source>
</evidence>
<evidence type="ECO:0000313" key="2">
    <source>
        <dbReference type="Proteomes" id="UP000475325"/>
    </source>
</evidence>
<evidence type="ECO:0000313" key="1">
    <source>
        <dbReference type="EMBL" id="KAF3107108.1"/>
    </source>
</evidence>
<dbReference type="EMBL" id="WIQW01000011">
    <property type="protein sequence ID" value="KAF3107108.1"/>
    <property type="molecule type" value="Genomic_DNA"/>
</dbReference>
<protein>
    <recommendedName>
        <fullName evidence="3">F-box domain-containing protein</fullName>
    </recommendedName>
</protein>
<organism evidence="1 2">
    <name type="scientific">Orbilia oligospora</name>
    <name type="common">Nematode-trapping fungus</name>
    <name type="synonym">Arthrobotrys oligospora</name>
    <dbReference type="NCBI Taxonomy" id="2813651"/>
    <lineage>
        <taxon>Eukaryota</taxon>
        <taxon>Fungi</taxon>
        <taxon>Dikarya</taxon>
        <taxon>Ascomycota</taxon>
        <taxon>Pezizomycotina</taxon>
        <taxon>Orbiliomycetes</taxon>
        <taxon>Orbiliales</taxon>
        <taxon>Orbiliaceae</taxon>
        <taxon>Orbilia</taxon>
    </lineage>
</organism>
<accession>A0A7C8N8M9</accession>
<dbReference type="AlphaFoldDB" id="A0A7C8N8M9"/>
<dbReference type="Proteomes" id="UP000475325">
    <property type="component" value="Unassembled WGS sequence"/>
</dbReference>